<dbReference type="SMART" id="SM00065">
    <property type="entry name" value="GAF"/>
    <property type="match status" value="1"/>
</dbReference>
<dbReference type="AlphaFoldDB" id="A0A238Y224"/>
<evidence type="ECO:0000259" key="2">
    <source>
        <dbReference type="PROSITE" id="PS51832"/>
    </source>
</evidence>
<dbReference type="InterPro" id="IPR037522">
    <property type="entry name" value="HD_GYP_dom"/>
</dbReference>
<dbReference type="Pfam" id="PF01590">
    <property type="entry name" value="GAF"/>
    <property type="match status" value="1"/>
</dbReference>
<feature type="domain" description="HD-GYP" evidence="2">
    <location>
        <begin position="358"/>
        <end position="560"/>
    </location>
</feature>
<feature type="region of interest" description="Disordered" evidence="1">
    <location>
        <begin position="1"/>
        <end position="23"/>
    </location>
</feature>
<dbReference type="InterPro" id="IPR029016">
    <property type="entry name" value="GAF-like_dom_sf"/>
</dbReference>
<dbReference type="Gene3D" id="1.10.3210.10">
    <property type="entry name" value="Hypothetical protein af1432"/>
    <property type="match status" value="2"/>
</dbReference>
<dbReference type="EMBL" id="FZOC01000001">
    <property type="protein sequence ID" value="SNR64703.1"/>
    <property type="molecule type" value="Genomic_DNA"/>
</dbReference>
<dbReference type="SMART" id="SM00471">
    <property type="entry name" value="HDc"/>
    <property type="match status" value="1"/>
</dbReference>
<evidence type="ECO:0000313" key="4">
    <source>
        <dbReference type="Proteomes" id="UP000198324"/>
    </source>
</evidence>
<keyword evidence="4" id="KW-1185">Reference proteome</keyword>
<dbReference type="CDD" id="cd00077">
    <property type="entry name" value="HDc"/>
    <property type="match status" value="1"/>
</dbReference>
<dbReference type="InterPro" id="IPR003018">
    <property type="entry name" value="GAF"/>
</dbReference>
<dbReference type="RefSeq" id="WP_089271526.1">
    <property type="nucleotide sequence ID" value="NZ_FZOC01000001.1"/>
</dbReference>
<dbReference type="Pfam" id="PF01966">
    <property type="entry name" value="HD"/>
    <property type="match status" value="1"/>
</dbReference>
<gene>
    <name evidence="3" type="ORF">SAMN04488503_0587</name>
</gene>
<dbReference type="Pfam" id="PF13487">
    <property type="entry name" value="HD_5"/>
    <property type="match status" value="1"/>
</dbReference>
<reference evidence="3 4" key="1">
    <citation type="submission" date="2017-06" db="EMBL/GenBank/DDBJ databases">
        <authorList>
            <person name="Kim H.J."/>
            <person name="Triplett B.A."/>
        </authorList>
    </citation>
    <scope>NUCLEOTIDE SEQUENCE [LARGE SCALE GENOMIC DNA]</scope>
    <source>
        <strain evidence="3 4">DSM 13116</strain>
    </source>
</reference>
<dbReference type="PANTHER" id="PTHR43155">
    <property type="entry name" value="CYCLIC DI-GMP PHOSPHODIESTERASE PA4108-RELATED"/>
    <property type="match status" value="1"/>
</dbReference>
<dbReference type="PANTHER" id="PTHR43155:SF2">
    <property type="entry name" value="CYCLIC DI-GMP PHOSPHODIESTERASE PA4108"/>
    <property type="match status" value="1"/>
</dbReference>
<dbReference type="SUPFAM" id="SSF109604">
    <property type="entry name" value="HD-domain/PDEase-like"/>
    <property type="match status" value="2"/>
</dbReference>
<name>A0A238Y224_9BACT</name>
<dbReference type="InterPro" id="IPR006674">
    <property type="entry name" value="HD_domain"/>
</dbReference>
<dbReference type="Gene3D" id="3.30.450.40">
    <property type="match status" value="1"/>
</dbReference>
<dbReference type="OrthoDB" id="9769359at2"/>
<accession>A0A238Y224</accession>
<dbReference type="SUPFAM" id="SSF55781">
    <property type="entry name" value="GAF domain-like"/>
    <property type="match status" value="1"/>
</dbReference>
<dbReference type="PROSITE" id="PS51832">
    <property type="entry name" value="HD_GYP"/>
    <property type="match status" value="1"/>
</dbReference>
<evidence type="ECO:0000313" key="3">
    <source>
        <dbReference type="EMBL" id="SNR64703.1"/>
    </source>
</evidence>
<organism evidence="3 4">
    <name type="scientific">Humidesulfovibrio mexicanus</name>
    <dbReference type="NCBI Taxonomy" id="147047"/>
    <lineage>
        <taxon>Bacteria</taxon>
        <taxon>Pseudomonadati</taxon>
        <taxon>Thermodesulfobacteriota</taxon>
        <taxon>Desulfovibrionia</taxon>
        <taxon>Desulfovibrionales</taxon>
        <taxon>Desulfovibrionaceae</taxon>
        <taxon>Humidesulfovibrio</taxon>
    </lineage>
</organism>
<protein>
    <submittedName>
        <fullName evidence="3">HD-GYP domain, c-di-GMP phosphodiesterase class II (Or its inactivated variant)</fullName>
    </submittedName>
</protein>
<dbReference type="InterPro" id="IPR003607">
    <property type="entry name" value="HD/PDEase_dom"/>
</dbReference>
<dbReference type="Proteomes" id="UP000198324">
    <property type="component" value="Unassembled WGS sequence"/>
</dbReference>
<evidence type="ECO:0000256" key="1">
    <source>
        <dbReference type="SAM" id="MobiDB-lite"/>
    </source>
</evidence>
<sequence length="577" mass="64032">MAETSGASCSEPPEKQGNGFDADLDLDHAGLEELRAHAARLREHLRHLTDIGLALSGEQNRDRLFEMIVSLARSITLADAGTLYIVDDTGRKLEFVVLQNDTMNVRLGGASGNPITLPPVNLYTEAGEENHANVSSHVALTREVVNIEDVYCAEGFDFSGTRRYDSSTGYRSRSMLVIPLENHEDEIIGVLQLLNAKDKRTGEVAAFSSVGLAAVKSLASQAAVALTNTQLINGLKALLYSFMQSIAAAIDAKSPYTRGHIDRVVDLTMRIAEAVNAQQDGPFQNVRFDENEMEELKLAAWMHDVGKITTPVHVVDKATKLEAIVDRIDLVQTRFRLIGKAIQAELLEKLLELAGSGASRQEMFAVTDEMERRRQELEDDLAYIVSCNTPGEFMSDERIERVKAIAARTYKDGDEEKPWLTEDEVRNLCIRKGTLTDAERKIIEDHTVVTIDMLSRLPFPKRLARVPEFAGAHHEKLDGTGYPNHIGGEALSLQARILAVADVFEALTAKDRPYKEPMKLSQAMKIMGFMVKDRHMDPEVFDLFFKTGVYRQYAEAHMGAGQIDEVPQPSPPQQMKG</sequence>
<proteinExistence type="predicted"/>